<evidence type="ECO:0000256" key="1">
    <source>
        <dbReference type="ARBA" id="ARBA00022679"/>
    </source>
</evidence>
<reference evidence="4 5" key="1">
    <citation type="submission" date="2023-09" db="EMBL/GenBank/DDBJ databases">
        <authorList>
            <person name="Rey-Velasco X."/>
        </authorList>
    </citation>
    <scope>NUCLEOTIDE SEQUENCE [LARGE SCALE GENOMIC DNA]</scope>
    <source>
        <strain evidence="4 5">F117</strain>
    </source>
</reference>
<dbReference type="EMBL" id="JAVRHK010000011">
    <property type="protein sequence ID" value="MDT0677724.1"/>
    <property type="molecule type" value="Genomic_DNA"/>
</dbReference>
<evidence type="ECO:0000313" key="5">
    <source>
        <dbReference type="Proteomes" id="UP001262582"/>
    </source>
</evidence>
<dbReference type="InterPro" id="IPR051016">
    <property type="entry name" value="Diverse_Substrate_AcTransf"/>
</dbReference>
<evidence type="ECO:0000313" key="4">
    <source>
        <dbReference type="EMBL" id="MDT0677724.1"/>
    </source>
</evidence>
<dbReference type="Pfam" id="PF00583">
    <property type="entry name" value="Acetyltransf_1"/>
    <property type="match status" value="1"/>
</dbReference>
<evidence type="ECO:0000259" key="3">
    <source>
        <dbReference type="PROSITE" id="PS51186"/>
    </source>
</evidence>
<dbReference type="CDD" id="cd04301">
    <property type="entry name" value="NAT_SF"/>
    <property type="match status" value="1"/>
</dbReference>
<protein>
    <submittedName>
        <fullName evidence="4">GNAT family N-acetyltransferase</fullName>
    </submittedName>
</protein>
<keyword evidence="5" id="KW-1185">Reference proteome</keyword>
<keyword evidence="1" id="KW-0808">Transferase</keyword>
<dbReference type="PROSITE" id="PS51186">
    <property type="entry name" value="GNAT"/>
    <property type="match status" value="1"/>
</dbReference>
<accession>A0ABU3D892</accession>
<evidence type="ECO:0000256" key="2">
    <source>
        <dbReference type="ARBA" id="ARBA00023315"/>
    </source>
</evidence>
<gene>
    <name evidence="4" type="ORF">RM539_14145</name>
</gene>
<dbReference type="Gene3D" id="3.40.630.30">
    <property type="match status" value="1"/>
</dbReference>
<dbReference type="PANTHER" id="PTHR10545">
    <property type="entry name" value="DIAMINE N-ACETYLTRANSFERASE"/>
    <property type="match status" value="1"/>
</dbReference>
<comment type="caution">
    <text evidence="4">The sequence shown here is derived from an EMBL/GenBank/DDBJ whole genome shotgun (WGS) entry which is preliminary data.</text>
</comment>
<sequence length="162" mass="18599">MEYKIRKATREDMPQVLQLIKELAVFEKEPGAVVIDAEDLKRDGFGENPLFTCFVAEVEGVIEGMALIYFRYSTWKGKTVHLEDLIVRESMRGKGLGNSLYSKVIEYASENGVKRTEWVVLDWNTNAVDFYERTGATVFKDWWTVQMDEAGIKNFIARASRS</sequence>
<proteinExistence type="predicted"/>
<keyword evidence="2" id="KW-0012">Acyltransferase</keyword>
<dbReference type="PANTHER" id="PTHR10545:SF29">
    <property type="entry name" value="GH14572P-RELATED"/>
    <property type="match status" value="1"/>
</dbReference>
<dbReference type="InterPro" id="IPR016181">
    <property type="entry name" value="Acyl_CoA_acyltransferase"/>
</dbReference>
<name>A0ABU3D892_9FLAO</name>
<dbReference type="RefSeq" id="WP_311504068.1">
    <property type="nucleotide sequence ID" value="NZ_JAVRHK010000011.1"/>
</dbReference>
<dbReference type="InterPro" id="IPR000182">
    <property type="entry name" value="GNAT_dom"/>
</dbReference>
<feature type="domain" description="N-acetyltransferase" evidence="3">
    <location>
        <begin position="3"/>
        <end position="152"/>
    </location>
</feature>
<dbReference type="SUPFAM" id="SSF55729">
    <property type="entry name" value="Acyl-CoA N-acyltransferases (Nat)"/>
    <property type="match status" value="1"/>
</dbReference>
<organism evidence="4 5">
    <name type="scientific">Autumnicola musiva</name>
    <dbReference type="NCBI Taxonomy" id="3075589"/>
    <lineage>
        <taxon>Bacteria</taxon>
        <taxon>Pseudomonadati</taxon>
        <taxon>Bacteroidota</taxon>
        <taxon>Flavobacteriia</taxon>
        <taxon>Flavobacteriales</taxon>
        <taxon>Flavobacteriaceae</taxon>
        <taxon>Autumnicola</taxon>
    </lineage>
</organism>
<dbReference type="Proteomes" id="UP001262582">
    <property type="component" value="Unassembled WGS sequence"/>
</dbReference>